<dbReference type="Proteomes" id="UP001143349">
    <property type="component" value="Unassembled WGS sequence"/>
</dbReference>
<sequence>MTTLYYLYDPLCGWCYGATPAVACLHQTTGVTVTLLPTALFAGEGARPMDDDFAAYAWTNDQRIERLTGQPFTERYRRQVLGDRQRLFDSGPATVALTAVALTGPQQELAALKAIQHARYVDGQDVTSLEVLAGVLRAAGLDAAAQRLAAPDAALLDVLRERSGRARALMQQFGARGVPTFITETAGQRRILQSPAIYTDPQALVSQLAA</sequence>
<gene>
    <name evidence="2" type="ORF">GCM10017635_00050</name>
</gene>
<reference evidence="2" key="1">
    <citation type="journal article" date="2014" name="Int. J. Syst. Evol. Microbiol.">
        <title>Complete genome sequence of Corynebacterium casei LMG S-19264T (=DSM 44701T), isolated from a smear-ripened cheese.</title>
        <authorList>
            <consortium name="US DOE Joint Genome Institute (JGI-PGF)"/>
            <person name="Walter F."/>
            <person name="Albersmeier A."/>
            <person name="Kalinowski J."/>
            <person name="Ruckert C."/>
        </authorList>
    </citation>
    <scope>NUCLEOTIDE SEQUENCE</scope>
    <source>
        <strain evidence="2">VKM B-2222</strain>
    </source>
</reference>
<dbReference type="Pfam" id="PF01323">
    <property type="entry name" value="DSBA"/>
    <property type="match status" value="1"/>
</dbReference>
<dbReference type="RefSeq" id="WP_271178960.1">
    <property type="nucleotide sequence ID" value="NZ_BSFH01000004.1"/>
</dbReference>
<proteinExistence type="predicted"/>
<dbReference type="SUPFAM" id="SSF52833">
    <property type="entry name" value="Thioredoxin-like"/>
    <property type="match status" value="1"/>
</dbReference>
<reference evidence="2" key="2">
    <citation type="submission" date="2023-01" db="EMBL/GenBank/DDBJ databases">
        <authorList>
            <person name="Sun Q."/>
            <person name="Evtushenko L."/>
        </authorList>
    </citation>
    <scope>NUCLEOTIDE SEQUENCE</scope>
    <source>
        <strain evidence="2">VKM B-2222</strain>
    </source>
</reference>
<dbReference type="InterPro" id="IPR001853">
    <property type="entry name" value="DSBA-like_thioredoxin_dom"/>
</dbReference>
<dbReference type="InterPro" id="IPR036249">
    <property type="entry name" value="Thioredoxin-like_sf"/>
</dbReference>
<keyword evidence="3" id="KW-1185">Reference proteome</keyword>
<evidence type="ECO:0000259" key="1">
    <source>
        <dbReference type="Pfam" id="PF01323"/>
    </source>
</evidence>
<comment type="caution">
    <text evidence="2">The sequence shown here is derived from an EMBL/GenBank/DDBJ whole genome shotgun (WGS) entry which is preliminary data.</text>
</comment>
<dbReference type="Gene3D" id="3.40.30.10">
    <property type="entry name" value="Glutaredoxin"/>
    <property type="match status" value="1"/>
</dbReference>
<evidence type="ECO:0000313" key="3">
    <source>
        <dbReference type="Proteomes" id="UP001143349"/>
    </source>
</evidence>
<dbReference type="AlphaFoldDB" id="A0AAD3RS31"/>
<organism evidence="2 3">
    <name type="scientific">Paracoccus kondratievae</name>
    <dbReference type="NCBI Taxonomy" id="135740"/>
    <lineage>
        <taxon>Bacteria</taxon>
        <taxon>Pseudomonadati</taxon>
        <taxon>Pseudomonadota</taxon>
        <taxon>Alphaproteobacteria</taxon>
        <taxon>Rhodobacterales</taxon>
        <taxon>Paracoccaceae</taxon>
        <taxon>Paracoccus</taxon>
    </lineage>
</organism>
<name>A0AAD3RS31_9RHOB</name>
<protein>
    <submittedName>
        <fullName evidence="2">DsbA family protein</fullName>
    </submittedName>
</protein>
<dbReference type="GO" id="GO:0016491">
    <property type="term" value="F:oxidoreductase activity"/>
    <property type="evidence" value="ECO:0007669"/>
    <property type="project" value="InterPro"/>
</dbReference>
<evidence type="ECO:0000313" key="2">
    <source>
        <dbReference type="EMBL" id="GLK62537.1"/>
    </source>
</evidence>
<dbReference type="CDD" id="cd03025">
    <property type="entry name" value="DsbA_FrnE_like"/>
    <property type="match status" value="1"/>
</dbReference>
<feature type="domain" description="DSBA-like thioredoxin" evidence="1">
    <location>
        <begin position="8"/>
        <end position="183"/>
    </location>
</feature>
<dbReference type="EMBL" id="BSFH01000004">
    <property type="protein sequence ID" value="GLK62537.1"/>
    <property type="molecule type" value="Genomic_DNA"/>
</dbReference>
<accession>A0AAD3RS31</accession>